<evidence type="ECO:0000259" key="4">
    <source>
        <dbReference type="Pfam" id="PF01494"/>
    </source>
</evidence>
<reference evidence="5 6" key="1">
    <citation type="submission" date="2020-05" db="EMBL/GenBank/DDBJ databases">
        <authorList>
            <person name="Khan S.A."/>
            <person name="Jeon C.O."/>
            <person name="Chun B.H."/>
        </authorList>
    </citation>
    <scope>NUCLEOTIDE SEQUENCE [LARGE SCALE GENOMIC DNA]</scope>
    <source>
        <strain evidence="5 6">B156</strain>
    </source>
</reference>
<dbReference type="Gene3D" id="3.50.50.60">
    <property type="entry name" value="FAD/NAD(P)-binding domain"/>
    <property type="match status" value="1"/>
</dbReference>
<dbReference type="GO" id="GO:0071949">
    <property type="term" value="F:FAD binding"/>
    <property type="evidence" value="ECO:0007669"/>
    <property type="project" value="InterPro"/>
</dbReference>
<proteinExistence type="predicted"/>
<evidence type="ECO:0000256" key="1">
    <source>
        <dbReference type="ARBA" id="ARBA00001974"/>
    </source>
</evidence>
<dbReference type="Pfam" id="PF21274">
    <property type="entry name" value="Rng_hyd_C"/>
    <property type="match status" value="1"/>
</dbReference>
<dbReference type="GO" id="GO:0016709">
    <property type="term" value="F:oxidoreductase activity, acting on paired donors, with incorporation or reduction of molecular oxygen, NAD(P)H as one donor, and incorporation of one atom of oxygen"/>
    <property type="evidence" value="ECO:0007669"/>
    <property type="project" value="UniProtKB-ARBA"/>
</dbReference>
<dbReference type="Gene3D" id="3.40.30.120">
    <property type="match status" value="1"/>
</dbReference>
<organism evidence="5 6">
    <name type="scientific">Ramlibacter montanisoli</name>
    <dbReference type="NCBI Taxonomy" id="2732512"/>
    <lineage>
        <taxon>Bacteria</taxon>
        <taxon>Pseudomonadati</taxon>
        <taxon>Pseudomonadota</taxon>
        <taxon>Betaproteobacteria</taxon>
        <taxon>Burkholderiales</taxon>
        <taxon>Comamonadaceae</taxon>
        <taxon>Ramlibacter</taxon>
    </lineage>
</organism>
<dbReference type="Proteomes" id="UP000552954">
    <property type="component" value="Unassembled WGS sequence"/>
</dbReference>
<keyword evidence="2" id="KW-0285">Flavoprotein</keyword>
<gene>
    <name evidence="5" type="ORF">HK415_18100</name>
</gene>
<dbReference type="InterPro" id="IPR050641">
    <property type="entry name" value="RIFMO-like"/>
</dbReference>
<name>A0A849KS34_9BURK</name>
<evidence type="ECO:0000256" key="2">
    <source>
        <dbReference type="ARBA" id="ARBA00022630"/>
    </source>
</evidence>
<sequence>MGRKLQAQVLVVGAGPVGMTLAMDLARRGVDVLVAEIRHRGEPPNVKCNHVSARSMEIFRRLGIAQAVRDAGLPADYPNDVAYRTTFTGEELSRIPIPARRDRYTARGGPDAWWPTPEPPHRINQIYLEPVLFAHAEATPGLRILNRTRIDDFVQDADGVTASGVNLDTGEELEIRCDYLVGCDGGKSGVRKKIGAKLSGTDVVGRVQSTWFRAPDLLQRAKHPPAWATFSLNPRRSGNVYAIDGRETFLLHNYLKAGETEFDAVDRDWAIRTILGVGADFRYEIISKEDWVGRRLVAERFRDRRVFICGDAAHLWIPMAGYGMNAGIADAMDLSWLLAARLKGWATEEALAAYEAERQPITEQVSQFAMNHALALQKEREGVPPGIEAPGAEGEAARAAAGRALYDLNVKQYCCGGLNFGYFYDRSPLIAYDGEAHPAYSMDRFAPSTVPGCRTPHVWLDDGSSLYDALGPDYTLLRLDPEVSTAALEEAAAQRGVPLRVLDVASREAAAIYRHKLVLSRPDQHVAWRGDRIPADPLALVDRIRGALSPSC</sequence>
<keyword evidence="6" id="KW-1185">Reference proteome</keyword>
<dbReference type="Pfam" id="PF01494">
    <property type="entry name" value="FAD_binding_3"/>
    <property type="match status" value="1"/>
</dbReference>
<evidence type="ECO:0000313" key="6">
    <source>
        <dbReference type="Proteomes" id="UP000552954"/>
    </source>
</evidence>
<accession>A0A849KS34</accession>
<dbReference type="InterPro" id="IPR002938">
    <property type="entry name" value="FAD-bd"/>
</dbReference>
<dbReference type="SUPFAM" id="SSF51905">
    <property type="entry name" value="FAD/NAD(P)-binding domain"/>
    <property type="match status" value="1"/>
</dbReference>
<dbReference type="PANTHER" id="PTHR43004:SF19">
    <property type="entry name" value="BINDING MONOOXYGENASE, PUTATIVE (JCVI)-RELATED"/>
    <property type="match status" value="1"/>
</dbReference>
<evidence type="ECO:0000313" key="5">
    <source>
        <dbReference type="EMBL" id="NNU44659.1"/>
    </source>
</evidence>
<dbReference type="RefSeq" id="WP_171561661.1">
    <property type="nucleotide sequence ID" value="NZ_JABFCS010000001.1"/>
</dbReference>
<keyword evidence="3" id="KW-0274">FAD</keyword>
<dbReference type="AlphaFoldDB" id="A0A849KS34"/>
<evidence type="ECO:0000256" key="3">
    <source>
        <dbReference type="ARBA" id="ARBA00022827"/>
    </source>
</evidence>
<feature type="domain" description="FAD-binding" evidence="4">
    <location>
        <begin position="7"/>
        <end position="369"/>
    </location>
</feature>
<protein>
    <submittedName>
        <fullName evidence="5">FAD-dependent oxidoreductase</fullName>
    </submittedName>
</protein>
<dbReference type="PANTHER" id="PTHR43004">
    <property type="entry name" value="TRK SYSTEM POTASSIUM UPTAKE PROTEIN"/>
    <property type="match status" value="1"/>
</dbReference>
<comment type="cofactor">
    <cofactor evidence="1">
        <name>FAD</name>
        <dbReference type="ChEBI" id="CHEBI:57692"/>
    </cofactor>
</comment>
<dbReference type="PRINTS" id="PR00420">
    <property type="entry name" value="RNGMNOXGNASE"/>
</dbReference>
<dbReference type="NCBIfam" id="NF004780">
    <property type="entry name" value="PRK06126.1"/>
    <property type="match status" value="1"/>
</dbReference>
<dbReference type="Gene3D" id="3.30.9.10">
    <property type="entry name" value="D-Amino Acid Oxidase, subunit A, domain 2"/>
    <property type="match status" value="1"/>
</dbReference>
<dbReference type="EMBL" id="JABFCS010000001">
    <property type="protein sequence ID" value="NNU44659.1"/>
    <property type="molecule type" value="Genomic_DNA"/>
</dbReference>
<reference evidence="5 6" key="2">
    <citation type="submission" date="2020-06" db="EMBL/GenBank/DDBJ databases">
        <title>Ramlibacter rhizophilus sp. nov., isolated from rhizosphere soil of national flower Mugunghwa from South Korea.</title>
        <authorList>
            <person name="Zheng-Fei Y."/>
            <person name="Huan T."/>
        </authorList>
    </citation>
    <scope>NUCLEOTIDE SEQUENCE [LARGE SCALE GENOMIC DNA]</scope>
    <source>
        <strain evidence="5 6">B156</strain>
    </source>
</reference>
<dbReference type="InterPro" id="IPR036188">
    <property type="entry name" value="FAD/NAD-bd_sf"/>
</dbReference>
<comment type="caution">
    <text evidence="5">The sequence shown here is derived from an EMBL/GenBank/DDBJ whole genome shotgun (WGS) entry which is preliminary data.</text>
</comment>